<feature type="compositionally biased region" description="Basic and acidic residues" evidence="12">
    <location>
        <begin position="193"/>
        <end position="203"/>
    </location>
</feature>
<dbReference type="RefSeq" id="WP_064633764.1">
    <property type="nucleotide sequence ID" value="NZ_LQYE01000032.1"/>
</dbReference>
<evidence type="ECO:0000256" key="4">
    <source>
        <dbReference type="ARBA" id="ARBA00022692"/>
    </source>
</evidence>
<comment type="catalytic activity">
    <reaction evidence="9 10">
        <text>Release of signal peptides from bacterial membrane prolipoproteins. Hydrolyzes -Xaa-Yaa-Zaa-|-(S,diacylglyceryl)Cys-, in which Xaa is hydrophobic (preferably Leu), and Yaa (Ala or Ser) and Zaa (Gly or Ala) have small, neutral side chains.</text>
        <dbReference type="EC" id="3.4.23.36"/>
    </reaction>
</comment>
<evidence type="ECO:0000256" key="5">
    <source>
        <dbReference type="ARBA" id="ARBA00022750"/>
    </source>
</evidence>
<keyword evidence="4 9" id="KW-0812">Transmembrane</keyword>
<evidence type="ECO:0000313" key="14">
    <source>
        <dbReference type="Proteomes" id="UP000186919"/>
    </source>
</evidence>
<dbReference type="UniPathway" id="UPA00665"/>
<gene>
    <name evidence="9" type="primary">lspA</name>
    <name evidence="13" type="ORF">AWB85_18365</name>
</gene>
<keyword evidence="2 9" id="KW-1003">Cell membrane</keyword>
<evidence type="ECO:0000256" key="11">
    <source>
        <dbReference type="RuleBase" id="RU004181"/>
    </source>
</evidence>
<protein>
    <recommendedName>
        <fullName evidence="9">Lipoprotein signal peptidase</fullName>
        <ecNumber evidence="9">3.4.23.36</ecNumber>
    </recommendedName>
    <alternativeName>
        <fullName evidence="9">Prolipoprotein signal peptidase</fullName>
    </alternativeName>
    <alternativeName>
        <fullName evidence="9">Signal peptidase II</fullName>
        <shortName evidence="9">SPase II</shortName>
    </alternativeName>
</protein>
<proteinExistence type="inferred from homology"/>
<feature type="transmembrane region" description="Helical" evidence="9">
    <location>
        <begin position="74"/>
        <end position="93"/>
    </location>
</feature>
<evidence type="ECO:0000256" key="12">
    <source>
        <dbReference type="SAM" id="MobiDB-lite"/>
    </source>
</evidence>
<evidence type="ECO:0000256" key="6">
    <source>
        <dbReference type="ARBA" id="ARBA00022801"/>
    </source>
</evidence>
<evidence type="ECO:0000256" key="10">
    <source>
        <dbReference type="RuleBase" id="RU000594"/>
    </source>
</evidence>
<evidence type="ECO:0000256" key="7">
    <source>
        <dbReference type="ARBA" id="ARBA00022989"/>
    </source>
</evidence>
<feature type="compositionally biased region" description="Polar residues" evidence="12">
    <location>
        <begin position="209"/>
        <end position="219"/>
    </location>
</feature>
<dbReference type="GO" id="GO:0005886">
    <property type="term" value="C:plasma membrane"/>
    <property type="evidence" value="ECO:0007669"/>
    <property type="project" value="UniProtKB-SubCell"/>
</dbReference>
<evidence type="ECO:0000256" key="2">
    <source>
        <dbReference type="ARBA" id="ARBA00022475"/>
    </source>
</evidence>
<evidence type="ECO:0000256" key="1">
    <source>
        <dbReference type="ARBA" id="ARBA00006139"/>
    </source>
</evidence>
<sequence length="219" mass="23204">MMGDVSDEPETAPKPQRRIKLLLIVAAVVLVLDVLTKVLAVRLLQPGKPVPIIGDTVTWTLVRNSGAAFSFATGYTWVLTLIAISVVVGILLIGRRLVSTWWAIGLGMILGGALGNLVDRFFRGPGPLRGHVVDFLSVGWWPVFNVADPSVVGGAILLVALSLFGYDYDREGRSTPGASDSEGRSTPAPEPSSGDHTEVKTDQEDSESAGAQASQTNPS</sequence>
<dbReference type="GO" id="GO:0004190">
    <property type="term" value="F:aspartic-type endopeptidase activity"/>
    <property type="evidence" value="ECO:0007669"/>
    <property type="project" value="UniProtKB-UniRule"/>
</dbReference>
<feature type="active site" evidence="9">
    <location>
        <position position="148"/>
    </location>
</feature>
<dbReference type="EMBL" id="LQYE01000032">
    <property type="protein sequence ID" value="OAT66657.1"/>
    <property type="molecule type" value="Genomic_DNA"/>
</dbReference>
<reference evidence="13 14" key="1">
    <citation type="submission" date="2016-01" db="EMBL/GenBank/DDBJ databases">
        <title>Mycobacterium immunogenum strain CD11_6 genome sequencing and assembly.</title>
        <authorList>
            <person name="Kaur G."/>
            <person name="Nair G.R."/>
            <person name="Mayilraj S."/>
        </authorList>
    </citation>
    <scope>NUCLEOTIDE SEQUENCE [LARGE SCALE GENOMIC DNA]</scope>
    <source>
        <strain evidence="13 14">CD11-6</strain>
    </source>
</reference>
<dbReference type="HAMAP" id="MF_00161">
    <property type="entry name" value="LspA"/>
    <property type="match status" value="1"/>
</dbReference>
<keyword evidence="6 9" id="KW-0378">Hydrolase</keyword>
<dbReference type="Pfam" id="PF01252">
    <property type="entry name" value="Peptidase_A8"/>
    <property type="match status" value="1"/>
</dbReference>
<evidence type="ECO:0000256" key="9">
    <source>
        <dbReference type="HAMAP-Rule" id="MF_00161"/>
    </source>
</evidence>
<comment type="caution">
    <text evidence="13">The sequence shown here is derived from an EMBL/GenBank/DDBJ whole genome shotgun (WGS) entry which is preliminary data.</text>
</comment>
<accession>A0A179V4T2</accession>
<dbReference type="Proteomes" id="UP000186919">
    <property type="component" value="Unassembled WGS sequence"/>
</dbReference>
<comment type="pathway">
    <text evidence="9">Protein modification; lipoprotein biosynthesis (signal peptide cleavage).</text>
</comment>
<dbReference type="PANTHER" id="PTHR33695">
    <property type="entry name" value="LIPOPROTEIN SIGNAL PEPTIDASE"/>
    <property type="match status" value="1"/>
</dbReference>
<feature type="region of interest" description="Disordered" evidence="12">
    <location>
        <begin position="173"/>
        <end position="219"/>
    </location>
</feature>
<dbReference type="PANTHER" id="PTHR33695:SF1">
    <property type="entry name" value="LIPOPROTEIN SIGNAL PEPTIDASE"/>
    <property type="match status" value="1"/>
</dbReference>
<name>A0A179V4T2_9MYCO</name>
<comment type="function">
    <text evidence="9 10">This protein specifically catalyzes the removal of signal peptides from prolipoproteins.</text>
</comment>
<dbReference type="PRINTS" id="PR00781">
    <property type="entry name" value="LIPOSIGPTASE"/>
</dbReference>
<dbReference type="AlphaFoldDB" id="A0A179V4T2"/>
<organism evidence="13 14">
    <name type="scientific">Mycobacteroides immunogenum</name>
    <dbReference type="NCBI Taxonomy" id="83262"/>
    <lineage>
        <taxon>Bacteria</taxon>
        <taxon>Bacillati</taxon>
        <taxon>Actinomycetota</taxon>
        <taxon>Actinomycetes</taxon>
        <taxon>Mycobacteriales</taxon>
        <taxon>Mycobacteriaceae</taxon>
        <taxon>Mycobacteroides</taxon>
    </lineage>
</organism>
<feature type="transmembrane region" description="Helical" evidence="9">
    <location>
        <begin position="21"/>
        <end position="40"/>
    </location>
</feature>
<feature type="transmembrane region" description="Helical" evidence="9">
    <location>
        <begin position="138"/>
        <end position="164"/>
    </location>
</feature>
<dbReference type="PROSITE" id="PS00855">
    <property type="entry name" value="SPASE_II"/>
    <property type="match status" value="1"/>
</dbReference>
<dbReference type="InterPro" id="IPR001872">
    <property type="entry name" value="Peptidase_A8"/>
</dbReference>
<keyword evidence="13" id="KW-0449">Lipoprotein</keyword>
<comment type="similarity">
    <text evidence="1 9 11">Belongs to the peptidase A8 family.</text>
</comment>
<evidence type="ECO:0000256" key="8">
    <source>
        <dbReference type="ARBA" id="ARBA00023136"/>
    </source>
</evidence>
<keyword evidence="5 9" id="KW-0064">Aspartyl protease</keyword>
<dbReference type="EC" id="3.4.23.36" evidence="9"/>
<evidence type="ECO:0000256" key="3">
    <source>
        <dbReference type="ARBA" id="ARBA00022670"/>
    </source>
</evidence>
<dbReference type="GO" id="GO:0006508">
    <property type="term" value="P:proteolysis"/>
    <property type="evidence" value="ECO:0007669"/>
    <property type="project" value="UniProtKB-KW"/>
</dbReference>
<comment type="subcellular location">
    <subcellularLocation>
        <location evidence="9">Cell membrane</location>
        <topology evidence="9">Multi-pass membrane protein</topology>
    </subcellularLocation>
</comment>
<feature type="active site" evidence="9">
    <location>
        <position position="134"/>
    </location>
</feature>
<keyword evidence="8 9" id="KW-0472">Membrane</keyword>
<keyword evidence="7 9" id="KW-1133">Transmembrane helix</keyword>
<evidence type="ECO:0000313" key="13">
    <source>
        <dbReference type="EMBL" id="OAT66657.1"/>
    </source>
</evidence>
<feature type="transmembrane region" description="Helical" evidence="9">
    <location>
        <begin position="100"/>
        <end position="118"/>
    </location>
</feature>
<dbReference type="NCBIfam" id="TIGR00077">
    <property type="entry name" value="lspA"/>
    <property type="match status" value="1"/>
</dbReference>
<keyword evidence="3 9" id="KW-0645">Protease</keyword>